<comment type="caution">
    <text evidence="1">The sequence shown here is derived from an EMBL/GenBank/DDBJ whole genome shotgun (WGS) entry which is preliminary data.</text>
</comment>
<dbReference type="EMBL" id="VUJU01006807">
    <property type="protein sequence ID" value="KAF0747545.1"/>
    <property type="molecule type" value="Genomic_DNA"/>
</dbReference>
<sequence length="50" mass="6000">MIMRRKHCTLRNYGIWDDICRARNLLTYHTEGLMYGYNNNSAELYNSILT</sequence>
<organism evidence="1 2">
    <name type="scientific">Aphis craccivora</name>
    <name type="common">Cowpea aphid</name>
    <dbReference type="NCBI Taxonomy" id="307492"/>
    <lineage>
        <taxon>Eukaryota</taxon>
        <taxon>Metazoa</taxon>
        <taxon>Ecdysozoa</taxon>
        <taxon>Arthropoda</taxon>
        <taxon>Hexapoda</taxon>
        <taxon>Insecta</taxon>
        <taxon>Pterygota</taxon>
        <taxon>Neoptera</taxon>
        <taxon>Paraneoptera</taxon>
        <taxon>Hemiptera</taxon>
        <taxon>Sternorrhyncha</taxon>
        <taxon>Aphidomorpha</taxon>
        <taxon>Aphidoidea</taxon>
        <taxon>Aphididae</taxon>
        <taxon>Aphidini</taxon>
        <taxon>Aphis</taxon>
        <taxon>Aphis</taxon>
    </lineage>
</organism>
<name>A0A6G0Y210_APHCR</name>
<accession>A0A6G0Y210</accession>
<protein>
    <submittedName>
        <fullName evidence="1">Uncharacterized protein</fullName>
    </submittedName>
</protein>
<feature type="non-terminal residue" evidence="1">
    <location>
        <position position="50"/>
    </location>
</feature>
<reference evidence="1 2" key="1">
    <citation type="submission" date="2019-08" db="EMBL/GenBank/DDBJ databases">
        <title>Whole genome of Aphis craccivora.</title>
        <authorList>
            <person name="Voronova N.V."/>
            <person name="Shulinski R.S."/>
            <person name="Bandarenka Y.V."/>
            <person name="Zhorov D.G."/>
            <person name="Warner D."/>
        </authorList>
    </citation>
    <scope>NUCLEOTIDE SEQUENCE [LARGE SCALE GENOMIC DNA]</scope>
    <source>
        <strain evidence="1">180601</strain>
        <tissue evidence="1">Whole Body</tissue>
    </source>
</reference>
<gene>
    <name evidence="1" type="ORF">FWK35_00020083</name>
</gene>
<evidence type="ECO:0000313" key="1">
    <source>
        <dbReference type="EMBL" id="KAF0747545.1"/>
    </source>
</evidence>
<dbReference type="Proteomes" id="UP000478052">
    <property type="component" value="Unassembled WGS sequence"/>
</dbReference>
<evidence type="ECO:0000313" key="2">
    <source>
        <dbReference type="Proteomes" id="UP000478052"/>
    </source>
</evidence>
<proteinExistence type="predicted"/>
<dbReference type="AlphaFoldDB" id="A0A6G0Y210"/>
<keyword evidence="2" id="KW-1185">Reference proteome</keyword>